<dbReference type="InterPro" id="IPR011990">
    <property type="entry name" value="TPR-like_helical_dom_sf"/>
</dbReference>
<evidence type="ECO:0000256" key="3">
    <source>
        <dbReference type="PROSITE-ProRule" id="PRU00339"/>
    </source>
</evidence>
<keyword evidence="2 3" id="KW-0802">TPR repeat</keyword>
<name>A0A7S0GUK3_9EUKA</name>
<dbReference type="InterPro" id="IPR019734">
    <property type="entry name" value="TPR_rpt"/>
</dbReference>
<dbReference type="SMART" id="SM00028">
    <property type="entry name" value="TPR"/>
    <property type="match status" value="3"/>
</dbReference>
<evidence type="ECO:0000313" key="5">
    <source>
        <dbReference type="EMBL" id="CAD8441284.1"/>
    </source>
</evidence>
<accession>A0A7S0GUK3</accession>
<sequence length="413" mass="46865">MSIGADPREFIERTVVKLEKLSVNHTIPYDEKEKRMRKLIAQISKRVETISETDSNTKAELACWMGKAYGCLPQYTKDAEEYLAKAIKLNPGLIDAWNCLGSEYWKKPDLKAAEDCFRGALEQKKNKVSLRKLSMVVRNFGDKETYGKRLGDSIKLAKDAIAMDVKDGESWYILGNAYMSSFFETFSASDLEGCLKAYEAAERSSTSASKNPDLFFNRANIHNFYERYQEAIDGYSTSIKLDPKLPGKEKIDSINRFVKTISKTIDTKNRIKAKKLQLYAERIPKDCQVKDKTRVELSDMKLGENKSSFFAGIVISPVKKEQSIPVSFLVMDRKTDMCVVSIYGVTPALIDKIKISDVIYINNPALREITLTEFKDRTYRCITIKNPATISVNGNALPPKAFAKPVVRREMLR</sequence>
<evidence type="ECO:0000256" key="2">
    <source>
        <dbReference type="ARBA" id="ARBA00022803"/>
    </source>
</evidence>
<organism evidence="5">
    <name type="scientific">Amorphochlora amoebiformis</name>
    <dbReference type="NCBI Taxonomy" id="1561963"/>
    <lineage>
        <taxon>Eukaryota</taxon>
        <taxon>Sar</taxon>
        <taxon>Rhizaria</taxon>
        <taxon>Cercozoa</taxon>
        <taxon>Chlorarachniophyceae</taxon>
        <taxon>Amorphochlora</taxon>
    </lineage>
</organism>
<gene>
    <name evidence="5" type="ORF">LAMO00422_LOCUS6205</name>
</gene>
<evidence type="ECO:0000259" key="4">
    <source>
        <dbReference type="Pfam" id="PF16669"/>
    </source>
</evidence>
<keyword evidence="1" id="KW-0677">Repeat</keyword>
<proteinExistence type="predicted"/>
<dbReference type="Pfam" id="PF16669">
    <property type="entry name" value="TTC5_OB"/>
    <property type="match status" value="1"/>
</dbReference>
<dbReference type="InterPro" id="IPR032076">
    <property type="entry name" value="TTC5_OB"/>
</dbReference>
<dbReference type="SUPFAM" id="SSF48452">
    <property type="entry name" value="TPR-like"/>
    <property type="match status" value="1"/>
</dbReference>
<evidence type="ECO:0000256" key="1">
    <source>
        <dbReference type="ARBA" id="ARBA00022737"/>
    </source>
</evidence>
<dbReference type="Gene3D" id="1.25.40.10">
    <property type="entry name" value="Tetratricopeptide repeat domain"/>
    <property type="match status" value="1"/>
</dbReference>
<dbReference type="PROSITE" id="PS50005">
    <property type="entry name" value="TPR"/>
    <property type="match status" value="1"/>
</dbReference>
<feature type="repeat" description="TPR" evidence="3">
    <location>
        <begin position="212"/>
        <end position="245"/>
    </location>
</feature>
<dbReference type="InterPro" id="IPR051685">
    <property type="entry name" value="Ycf3/AcsC/BcsC/TPR_MFPF"/>
</dbReference>
<feature type="domain" description="Tetratricopeptide repeat protein 5 OB fold" evidence="4">
    <location>
        <begin position="293"/>
        <end position="403"/>
    </location>
</feature>
<dbReference type="PANTHER" id="PTHR44943">
    <property type="entry name" value="CELLULOSE SYNTHASE OPERON PROTEIN C"/>
    <property type="match status" value="1"/>
</dbReference>
<reference evidence="5" key="1">
    <citation type="submission" date="2021-01" db="EMBL/GenBank/DDBJ databases">
        <authorList>
            <person name="Corre E."/>
            <person name="Pelletier E."/>
            <person name="Niang G."/>
            <person name="Scheremetjew M."/>
            <person name="Finn R."/>
            <person name="Kale V."/>
            <person name="Holt S."/>
            <person name="Cochrane G."/>
            <person name="Meng A."/>
            <person name="Brown T."/>
            <person name="Cohen L."/>
        </authorList>
    </citation>
    <scope>NUCLEOTIDE SEQUENCE</scope>
    <source>
        <strain evidence="5">CCMP2058</strain>
    </source>
</reference>
<dbReference type="EMBL" id="HBEM01008914">
    <property type="protein sequence ID" value="CAD8441284.1"/>
    <property type="molecule type" value="Transcribed_RNA"/>
</dbReference>
<protein>
    <recommendedName>
        <fullName evidence="4">Tetratricopeptide repeat protein 5 OB fold domain-containing protein</fullName>
    </recommendedName>
</protein>
<dbReference type="AlphaFoldDB" id="A0A7S0GUK3"/>
<dbReference type="PANTHER" id="PTHR44943:SF4">
    <property type="entry name" value="TPR REPEAT-CONTAINING PROTEIN MJ0798"/>
    <property type="match status" value="1"/>
</dbReference>